<keyword evidence="2" id="KW-0479">Metal-binding</keyword>
<dbReference type="GO" id="GO:0071456">
    <property type="term" value="P:cellular response to hypoxia"/>
    <property type="evidence" value="ECO:0007669"/>
    <property type="project" value="TreeGrafter"/>
</dbReference>
<evidence type="ECO:0000256" key="2">
    <source>
        <dbReference type="ARBA" id="ARBA00022723"/>
    </source>
</evidence>
<keyword evidence="6" id="KW-0408">Iron</keyword>
<gene>
    <name evidence="8" type="ORF">SAMN04488136_108122</name>
</gene>
<dbReference type="Pfam" id="PF13640">
    <property type="entry name" value="2OG-FeII_Oxy_3"/>
    <property type="match status" value="1"/>
</dbReference>
<dbReference type="InterPro" id="IPR006620">
    <property type="entry name" value="Pro_4_hyd_alph"/>
</dbReference>
<keyword evidence="9" id="KW-1185">Reference proteome</keyword>
<keyword evidence="4" id="KW-0223">Dioxygenase</keyword>
<dbReference type="GO" id="GO:0031543">
    <property type="term" value="F:peptidyl-proline dioxygenase activity"/>
    <property type="evidence" value="ECO:0007669"/>
    <property type="project" value="TreeGrafter"/>
</dbReference>
<evidence type="ECO:0000256" key="4">
    <source>
        <dbReference type="ARBA" id="ARBA00022964"/>
    </source>
</evidence>
<dbReference type="GO" id="GO:0031418">
    <property type="term" value="F:L-ascorbic acid binding"/>
    <property type="evidence" value="ECO:0007669"/>
    <property type="project" value="UniProtKB-KW"/>
</dbReference>
<dbReference type="EMBL" id="FNDD01000008">
    <property type="protein sequence ID" value="SDH11074.1"/>
    <property type="molecule type" value="Genomic_DNA"/>
</dbReference>
<dbReference type="SMART" id="SM00702">
    <property type="entry name" value="P4Hc"/>
    <property type="match status" value="1"/>
</dbReference>
<sequence length="200" mass="23242">MDALIDALFTQGYYIWDDFLTSQQVQNINAEMPSNWQAAKIGRNEDLLQQTSIRSDDIQWLSPAMGPSIEHYLALMEEIRLTVNRHLYLGLFEYEAHFAKYSAGDFYKKHLDSFNGSTNRRLTTVFYLNQDWVPQDGGELMMYDQNDQPLQKVAPIGGRLVVFLSETFPHEVLVSYRERYSIAGWFRVNGVTEQQLDISR</sequence>
<dbReference type="RefSeq" id="WP_093272382.1">
    <property type="nucleotide sequence ID" value="NZ_FNDD01000008.1"/>
</dbReference>
<evidence type="ECO:0000256" key="3">
    <source>
        <dbReference type="ARBA" id="ARBA00022896"/>
    </source>
</evidence>
<evidence type="ECO:0000256" key="5">
    <source>
        <dbReference type="ARBA" id="ARBA00023002"/>
    </source>
</evidence>
<dbReference type="InterPro" id="IPR051559">
    <property type="entry name" value="HIF_prolyl_hydroxylases"/>
</dbReference>
<dbReference type="AlphaFoldDB" id="A0A1G7ZQT3"/>
<evidence type="ECO:0000256" key="1">
    <source>
        <dbReference type="ARBA" id="ARBA00001961"/>
    </source>
</evidence>
<dbReference type="GO" id="GO:0008198">
    <property type="term" value="F:ferrous iron binding"/>
    <property type="evidence" value="ECO:0007669"/>
    <property type="project" value="TreeGrafter"/>
</dbReference>
<keyword evidence="5" id="KW-0560">Oxidoreductase</keyword>
<dbReference type="PANTHER" id="PTHR12907:SF26">
    <property type="entry name" value="HIF PROLYL HYDROXYLASE, ISOFORM C"/>
    <property type="match status" value="1"/>
</dbReference>
<evidence type="ECO:0000256" key="6">
    <source>
        <dbReference type="ARBA" id="ARBA00023004"/>
    </source>
</evidence>
<comment type="cofactor">
    <cofactor evidence="1">
        <name>L-ascorbate</name>
        <dbReference type="ChEBI" id="CHEBI:38290"/>
    </cofactor>
</comment>
<dbReference type="InterPro" id="IPR044862">
    <property type="entry name" value="Pro_4_hyd_alph_FE2OG_OXY"/>
</dbReference>
<dbReference type="Gene3D" id="2.60.120.620">
    <property type="entry name" value="q2cbj1_9rhob like domain"/>
    <property type="match status" value="1"/>
</dbReference>
<reference evidence="8 9" key="1">
    <citation type="submission" date="2016-10" db="EMBL/GenBank/DDBJ databases">
        <authorList>
            <person name="de Groot N.N."/>
        </authorList>
    </citation>
    <scope>NUCLEOTIDE SEQUENCE [LARGE SCALE GENOMIC DNA]</scope>
    <source>
        <strain evidence="8 9">CGMCC 1.10228</strain>
    </source>
</reference>
<organism evidence="8 9">
    <name type="scientific">Vibrio xiamenensis</name>
    <dbReference type="NCBI Taxonomy" id="861298"/>
    <lineage>
        <taxon>Bacteria</taxon>
        <taxon>Pseudomonadati</taxon>
        <taxon>Pseudomonadota</taxon>
        <taxon>Gammaproteobacteria</taxon>
        <taxon>Vibrionales</taxon>
        <taxon>Vibrionaceae</taxon>
        <taxon>Vibrio</taxon>
    </lineage>
</organism>
<evidence type="ECO:0000313" key="9">
    <source>
        <dbReference type="Proteomes" id="UP000198854"/>
    </source>
</evidence>
<accession>A0A1G7ZQT3</accession>
<protein>
    <submittedName>
        <fullName evidence="8">SM-20-related protein</fullName>
    </submittedName>
</protein>
<name>A0A1G7ZQT3_9VIBR</name>
<evidence type="ECO:0000259" key="7">
    <source>
        <dbReference type="PROSITE" id="PS51471"/>
    </source>
</evidence>
<feature type="domain" description="Fe2OG dioxygenase" evidence="7">
    <location>
        <begin position="87"/>
        <end position="188"/>
    </location>
</feature>
<evidence type="ECO:0000313" key="8">
    <source>
        <dbReference type="EMBL" id="SDH11074.1"/>
    </source>
</evidence>
<dbReference type="PANTHER" id="PTHR12907">
    <property type="entry name" value="EGL NINE HOMOLOG-RELATED"/>
    <property type="match status" value="1"/>
</dbReference>
<dbReference type="PROSITE" id="PS51471">
    <property type="entry name" value="FE2OG_OXY"/>
    <property type="match status" value="1"/>
</dbReference>
<dbReference type="Proteomes" id="UP000198854">
    <property type="component" value="Unassembled WGS sequence"/>
</dbReference>
<dbReference type="STRING" id="861298.SAMN04488136_108122"/>
<proteinExistence type="predicted"/>
<keyword evidence="3" id="KW-0847">Vitamin C</keyword>
<dbReference type="InterPro" id="IPR005123">
    <property type="entry name" value="Oxoglu/Fe-dep_dioxygenase_dom"/>
</dbReference>
<dbReference type="OrthoDB" id="9783171at2"/>